<evidence type="ECO:0000313" key="1">
    <source>
        <dbReference type="EMBL" id="KAI6648630.1"/>
    </source>
</evidence>
<dbReference type="InterPro" id="IPR036397">
    <property type="entry name" value="RNaseH_sf"/>
</dbReference>
<dbReference type="Gene3D" id="3.30.420.10">
    <property type="entry name" value="Ribonuclease H-like superfamily/Ribonuclease H"/>
    <property type="match status" value="1"/>
</dbReference>
<sequence>MYCGLRILHDDARPYKTKLFREELGAMKIGELGHPPYSPSLASCDFWLFPKLKKNLSGRKFESQAQIGSAIFQYMKEESEESFIISKRNVFRIGQKINQFNIMIDSIRMKVTEPVSQKNCRFYLSTLLLPWNNHRFLREKGKKVDQETIRVVETFYQDDEFTHKILRRKDYVSIACNIHV</sequence>
<keyword evidence="2" id="KW-1185">Reference proteome</keyword>
<protein>
    <submittedName>
        <fullName evidence="1">Histone-lysine N-methyltransferase SETMAR-like</fullName>
    </submittedName>
</protein>
<reference evidence="1 2" key="1">
    <citation type="journal article" date="2023" name="BMC Biol.">
        <title>The compact genome of the sponge Oopsacas minuta (Hexactinellida) is lacking key metazoan core genes.</title>
        <authorList>
            <person name="Santini S."/>
            <person name="Schenkelaars Q."/>
            <person name="Jourda C."/>
            <person name="Duchesne M."/>
            <person name="Belahbib H."/>
            <person name="Rocher C."/>
            <person name="Selva M."/>
            <person name="Riesgo A."/>
            <person name="Vervoort M."/>
            <person name="Leys S.P."/>
            <person name="Kodjabachian L."/>
            <person name="Le Bivic A."/>
            <person name="Borchiellini C."/>
            <person name="Claverie J.M."/>
            <person name="Renard E."/>
        </authorList>
    </citation>
    <scope>NUCLEOTIDE SEQUENCE [LARGE SCALE GENOMIC DNA]</scope>
    <source>
        <strain evidence="1">SPO-2</strain>
    </source>
</reference>
<proteinExistence type="predicted"/>
<dbReference type="AlphaFoldDB" id="A0AAV7JIC5"/>
<dbReference type="PANTHER" id="PTHR46060">
    <property type="entry name" value="MARINER MOS1 TRANSPOSASE-LIKE PROTEIN"/>
    <property type="match status" value="1"/>
</dbReference>
<dbReference type="InterPro" id="IPR052709">
    <property type="entry name" value="Transposase-MT_Hybrid"/>
</dbReference>
<comment type="caution">
    <text evidence="1">The sequence shown here is derived from an EMBL/GenBank/DDBJ whole genome shotgun (WGS) entry which is preliminary data.</text>
</comment>
<dbReference type="PANTHER" id="PTHR46060:SF3">
    <property type="entry name" value="PROTEIN GVQW3"/>
    <property type="match status" value="1"/>
</dbReference>
<organism evidence="1 2">
    <name type="scientific">Oopsacas minuta</name>
    <dbReference type="NCBI Taxonomy" id="111878"/>
    <lineage>
        <taxon>Eukaryota</taxon>
        <taxon>Metazoa</taxon>
        <taxon>Porifera</taxon>
        <taxon>Hexactinellida</taxon>
        <taxon>Hexasterophora</taxon>
        <taxon>Lyssacinosida</taxon>
        <taxon>Leucopsacidae</taxon>
        <taxon>Oopsacas</taxon>
    </lineage>
</organism>
<gene>
    <name evidence="1" type="ORF">LOD99_7987</name>
</gene>
<dbReference type="EMBL" id="JAKMXF010000328">
    <property type="protein sequence ID" value="KAI6648630.1"/>
    <property type="molecule type" value="Genomic_DNA"/>
</dbReference>
<evidence type="ECO:0000313" key="2">
    <source>
        <dbReference type="Proteomes" id="UP001165289"/>
    </source>
</evidence>
<name>A0AAV7JIC5_9METZ</name>
<dbReference type="Proteomes" id="UP001165289">
    <property type="component" value="Unassembled WGS sequence"/>
</dbReference>
<dbReference type="GO" id="GO:0003676">
    <property type="term" value="F:nucleic acid binding"/>
    <property type="evidence" value="ECO:0007669"/>
    <property type="project" value="InterPro"/>
</dbReference>
<accession>A0AAV7JIC5</accession>